<gene>
    <name evidence="1" type="ORF">BDY19DRAFT_995952</name>
</gene>
<name>A0ACB8TWB6_9APHY</name>
<accession>A0ACB8TWB6</accession>
<evidence type="ECO:0000313" key="1">
    <source>
        <dbReference type="EMBL" id="KAI0086346.1"/>
    </source>
</evidence>
<dbReference type="Proteomes" id="UP001055072">
    <property type="component" value="Unassembled WGS sequence"/>
</dbReference>
<reference evidence="1" key="1">
    <citation type="journal article" date="2021" name="Environ. Microbiol.">
        <title>Gene family expansions and transcriptome signatures uncover fungal adaptations to wood decay.</title>
        <authorList>
            <person name="Hage H."/>
            <person name="Miyauchi S."/>
            <person name="Viragh M."/>
            <person name="Drula E."/>
            <person name="Min B."/>
            <person name="Chaduli D."/>
            <person name="Navarro D."/>
            <person name="Favel A."/>
            <person name="Norest M."/>
            <person name="Lesage-Meessen L."/>
            <person name="Balint B."/>
            <person name="Merenyi Z."/>
            <person name="de Eugenio L."/>
            <person name="Morin E."/>
            <person name="Martinez A.T."/>
            <person name="Baldrian P."/>
            <person name="Stursova M."/>
            <person name="Martinez M.J."/>
            <person name="Novotny C."/>
            <person name="Magnuson J.K."/>
            <person name="Spatafora J.W."/>
            <person name="Maurice S."/>
            <person name="Pangilinan J."/>
            <person name="Andreopoulos W."/>
            <person name="LaButti K."/>
            <person name="Hundley H."/>
            <person name="Na H."/>
            <person name="Kuo A."/>
            <person name="Barry K."/>
            <person name="Lipzen A."/>
            <person name="Henrissat B."/>
            <person name="Riley R."/>
            <person name="Ahrendt S."/>
            <person name="Nagy L.G."/>
            <person name="Grigoriev I.V."/>
            <person name="Martin F."/>
            <person name="Rosso M.N."/>
        </authorList>
    </citation>
    <scope>NUCLEOTIDE SEQUENCE</scope>
    <source>
        <strain evidence="1">CBS 384.51</strain>
    </source>
</reference>
<dbReference type="EMBL" id="MU274924">
    <property type="protein sequence ID" value="KAI0086346.1"/>
    <property type="molecule type" value="Genomic_DNA"/>
</dbReference>
<keyword evidence="1" id="KW-0808">Transferase</keyword>
<evidence type="ECO:0000313" key="2">
    <source>
        <dbReference type="Proteomes" id="UP001055072"/>
    </source>
</evidence>
<keyword evidence="1" id="KW-0489">Methyltransferase</keyword>
<sequence>MPVTRTTRNRDSRVVESISVPTGQGGAPSGSYIGKNPSLFRRALSRRVAPSRSIPTDYIGTSPSDERFRRIRWIDLSSGRTPSQSSSASQQDDDDEGFIVGSYTCVDEDTDDVSFVPVSSWGEEDSSLNVTAATDTTAYVLPEVFYEAQVDESEEDDTFVVKNETRPEDTEDSDDIPVRLLTDFTIYDVGACCRLVPFSVSFGADKSEVYGASGLVAAWSESDTGSSDDSDDGSSEDDSGSTHQRISIPRILEVIVHSVERELKSKLILDPKIYLRTEHAWYILDVPAKEYRPFYTPFWTKCFIFHELITSATRNNSLSYPNFITEMEKSLIPSRIIGRKVASRDVERHSTHGYVVSTFEELRRSHERVMRSLENVPAIRKIRRPKSSTKPRSASKDSTKSPPKKTRATVVTPKLHALCRDLFPLNKFEVCGLSPQAQSSLEVERDYPVHEGDPQTVRWVKKSMVKPLYYSKVIIDGVTYAIGDTVIVEPGDDDNRKRAAVAEQSSGADTRWHAKICYFYEDECTGEKQFHAQWYEHGSQTILQEVAHPQSLYLTDECDDLAVGSIYCKIDVKVLDSTEDEPEEQDVGYFTGLVWDREDTVFFQRREEDIREALEHCDPNKMPCVSCGIDFLDEKRERWSILDDGSLSQGSVSYHVHDIVYLRPASDKPETDVYVIGQITKIHELQDEDRFPMLDVLLYQRFDLAARKENKSNFGNQVYDERRLYQTDQTLEDVQSWHIEGKVYVVHKDSLSEAELEDWLAQSFDHLYVDMSAEHMKPPLEDLLRLPRRSFKQCKQCYEERVAMMAQQQKLRRSRKPLRGLELFAGAGGLSTGFDQSGFVKTRWAAEMEPSAVLSYNENHPHTTVYNGDVNVLLKHAIETSRGKRPNPLKTVEGIEIPLMPKQGEVDFIYGGPPCQGFSGMNHTKKVDDPRNTLACNMLSFVDFYRPSYFLLENVDALLHAKLQAEQDGAKMVGGIKQGMIKFILRSLIKLGYQAHFKVLQAGQYGSPQSRLRVIFWGAKRTLPLPPFPIPTHCTPDDVDKYNLATNQRLWPAVRVRPSRENRNDLLEWLQFAPMLPVTVEDAIGDLPKFDWIDPHNLIKMTSDDVEEIQYRGAQGIARFAAVSNKDNSHSGYENGASYQEPRSRYQRWMRAKMGKDEDVTYHYTARLSALIVERTCNVPLKPDANHGDLPGPLRLSAKFYEKSGKSKMSYRSLYGRIDAKGPFSTALTTANPNHKGGRVLHPTQKRILTVREFARSQGFPDHHKFLSRNEAAFADQYKQIGNAVPVPLALALGKALGGVLLRVWKEEDESAREQSPEVGMDLD</sequence>
<organism evidence="1 2">
    <name type="scientific">Irpex rosettiformis</name>
    <dbReference type="NCBI Taxonomy" id="378272"/>
    <lineage>
        <taxon>Eukaryota</taxon>
        <taxon>Fungi</taxon>
        <taxon>Dikarya</taxon>
        <taxon>Basidiomycota</taxon>
        <taxon>Agaricomycotina</taxon>
        <taxon>Agaricomycetes</taxon>
        <taxon>Polyporales</taxon>
        <taxon>Irpicaceae</taxon>
        <taxon>Irpex</taxon>
    </lineage>
</organism>
<protein>
    <submittedName>
        <fullName evidence="1">S-adenosyl-L-methionine-dependent methyltransferase</fullName>
    </submittedName>
</protein>
<keyword evidence="2" id="KW-1185">Reference proteome</keyword>
<comment type="caution">
    <text evidence="1">The sequence shown here is derived from an EMBL/GenBank/DDBJ whole genome shotgun (WGS) entry which is preliminary data.</text>
</comment>
<proteinExistence type="predicted"/>